<evidence type="ECO:0000313" key="3">
    <source>
        <dbReference type="Proteomes" id="UP000298652"/>
    </source>
</evidence>
<protein>
    <submittedName>
        <fullName evidence="2">Uncharacterized protein</fullName>
    </submittedName>
</protein>
<dbReference type="Gramene" id="TKV90933">
    <property type="protein sequence ID" value="TKV90933"/>
    <property type="gene ID" value="SEVIR_9G061200v2"/>
</dbReference>
<keyword evidence="3" id="KW-1185">Reference proteome</keyword>
<feature type="region of interest" description="Disordered" evidence="1">
    <location>
        <begin position="41"/>
        <end position="91"/>
    </location>
</feature>
<reference evidence="2" key="1">
    <citation type="submission" date="2019-03" db="EMBL/GenBank/DDBJ databases">
        <title>WGS assembly of Setaria viridis.</title>
        <authorList>
            <person name="Huang P."/>
            <person name="Jenkins J."/>
            <person name="Grimwood J."/>
            <person name="Barry K."/>
            <person name="Healey A."/>
            <person name="Mamidi S."/>
            <person name="Sreedasyam A."/>
            <person name="Shu S."/>
            <person name="Feldman M."/>
            <person name="Wu J."/>
            <person name="Yu Y."/>
            <person name="Chen C."/>
            <person name="Johnson J."/>
            <person name="Rokhsar D."/>
            <person name="Baxter I."/>
            <person name="Schmutz J."/>
            <person name="Brutnell T."/>
            <person name="Kellogg E."/>
        </authorList>
    </citation>
    <scope>NUCLEOTIDE SEQUENCE [LARGE SCALE GENOMIC DNA]</scope>
</reference>
<dbReference type="EMBL" id="CM016560">
    <property type="protein sequence ID" value="TKV90933.1"/>
    <property type="molecule type" value="Genomic_DNA"/>
</dbReference>
<organism evidence="2 3">
    <name type="scientific">Setaria viridis</name>
    <name type="common">Green bristlegrass</name>
    <name type="synonym">Setaria italica subsp. viridis</name>
    <dbReference type="NCBI Taxonomy" id="4556"/>
    <lineage>
        <taxon>Eukaryota</taxon>
        <taxon>Viridiplantae</taxon>
        <taxon>Streptophyta</taxon>
        <taxon>Embryophyta</taxon>
        <taxon>Tracheophyta</taxon>
        <taxon>Spermatophyta</taxon>
        <taxon>Magnoliopsida</taxon>
        <taxon>Liliopsida</taxon>
        <taxon>Poales</taxon>
        <taxon>Poaceae</taxon>
        <taxon>PACMAD clade</taxon>
        <taxon>Panicoideae</taxon>
        <taxon>Panicodae</taxon>
        <taxon>Paniceae</taxon>
        <taxon>Cenchrinae</taxon>
        <taxon>Setaria</taxon>
    </lineage>
</organism>
<sequence length="231" mass="22652">MGTKRCTLHLLPSFNALYSSLSLPSPVASSSRAILAVGDDSSIPAVVGPSPSSAPVAGFRSPSSAPGTSGPSPSSASGASGPSPSAALGVDDPCPSFASGVGLPSVGPMRLPFRWHPHKRTASPHKSAPPTAAGLCAGGRASPATPAPPLPRPPAAARAGAAWPAAGARGGRMRGAAAWRRGMGQRQRGMGLLATAGDGLPAAAGLPAAIVLGAIRTRRREGPCEAACGEV</sequence>
<dbReference type="Proteomes" id="UP000298652">
    <property type="component" value="Chromosome 9"/>
</dbReference>
<feature type="compositionally biased region" description="Pro residues" evidence="1">
    <location>
        <begin position="145"/>
        <end position="154"/>
    </location>
</feature>
<proteinExistence type="predicted"/>
<evidence type="ECO:0000313" key="2">
    <source>
        <dbReference type="EMBL" id="TKV90933.1"/>
    </source>
</evidence>
<feature type="compositionally biased region" description="Low complexity" evidence="1">
    <location>
        <begin position="44"/>
        <end position="87"/>
    </location>
</feature>
<feature type="compositionally biased region" description="Basic residues" evidence="1">
    <location>
        <begin position="113"/>
        <end position="123"/>
    </location>
</feature>
<accession>A0A4U6SSS0</accession>
<evidence type="ECO:0000256" key="1">
    <source>
        <dbReference type="SAM" id="MobiDB-lite"/>
    </source>
</evidence>
<gene>
    <name evidence="2" type="ORF">SEVIR_9G061200v2</name>
</gene>
<dbReference type="AlphaFoldDB" id="A0A4U6SSS0"/>
<name>A0A4U6SSS0_SETVI</name>
<feature type="region of interest" description="Disordered" evidence="1">
    <location>
        <begin position="112"/>
        <end position="170"/>
    </location>
</feature>
<feature type="compositionally biased region" description="Low complexity" evidence="1">
    <location>
        <begin position="155"/>
        <end position="167"/>
    </location>
</feature>